<gene>
    <name evidence="1" type="ORF">XYCOK13_12470</name>
</gene>
<accession>A0A8J4H498</accession>
<reference evidence="1" key="1">
    <citation type="submission" date="2021-04" db="EMBL/GenBank/DDBJ databases">
        <title>Draft genome sequence of Xylanibacillus composti strain K13.</title>
        <authorList>
            <person name="Uke A."/>
            <person name="Chhe C."/>
            <person name="Baramee S."/>
            <person name="Kosugi A."/>
        </authorList>
    </citation>
    <scope>NUCLEOTIDE SEQUENCE</scope>
    <source>
        <strain evidence="1">K13</strain>
    </source>
</reference>
<dbReference type="AlphaFoldDB" id="A0A8J4H498"/>
<dbReference type="Proteomes" id="UP000677918">
    <property type="component" value="Unassembled WGS sequence"/>
</dbReference>
<evidence type="ECO:0000313" key="2">
    <source>
        <dbReference type="Proteomes" id="UP000677918"/>
    </source>
</evidence>
<proteinExistence type="predicted"/>
<name>A0A8J4H498_9BACL</name>
<protein>
    <submittedName>
        <fullName evidence="1">Uncharacterized protein</fullName>
    </submittedName>
</protein>
<evidence type="ECO:0000313" key="1">
    <source>
        <dbReference type="EMBL" id="GIQ68423.1"/>
    </source>
</evidence>
<dbReference type="EMBL" id="BOVK01000015">
    <property type="protein sequence ID" value="GIQ68423.1"/>
    <property type="molecule type" value="Genomic_DNA"/>
</dbReference>
<sequence length="74" mass="8322">MFNGDIEFLGKHLRSFGGYLQGPHVAITPMRKYSGSDSAREAVILTVGEQGTFPRMFDGTNHYYNILGKKERGR</sequence>
<comment type="caution">
    <text evidence="1">The sequence shown here is derived from an EMBL/GenBank/DDBJ whole genome shotgun (WGS) entry which is preliminary data.</text>
</comment>
<organism evidence="1 2">
    <name type="scientific">Xylanibacillus composti</name>
    <dbReference type="NCBI Taxonomy" id="1572762"/>
    <lineage>
        <taxon>Bacteria</taxon>
        <taxon>Bacillati</taxon>
        <taxon>Bacillota</taxon>
        <taxon>Bacilli</taxon>
        <taxon>Bacillales</taxon>
        <taxon>Paenibacillaceae</taxon>
        <taxon>Xylanibacillus</taxon>
    </lineage>
</organism>
<keyword evidence="2" id="KW-1185">Reference proteome</keyword>